<evidence type="ECO:0000256" key="5">
    <source>
        <dbReference type="ARBA" id="ARBA00023288"/>
    </source>
</evidence>
<keyword evidence="5" id="KW-0449">Lipoprotein</keyword>
<feature type="compositionally biased region" description="Acidic residues" evidence="6">
    <location>
        <begin position="26"/>
        <end position="41"/>
    </location>
</feature>
<name>A0A2A2IK80_9BACI</name>
<reference evidence="7 8" key="1">
    <citation type="submission" date="2017-08" db="EMBL/GenBank/DDBJ databases">
        <title>Virgibacillus indicus sp. nov. and Virgibacillus profoundi sp. nov, two moderately halophilic bacteria isolated from marine sediment by using the Microfluidic Streak Plate.</title>
        <authorList>
            <person name="Xu B."/>
            <person name="Hu B."/>
            <person name="Wang J."/>
            <person name="Zhu Y."/>
            <person name="Huang L."/>
            <person name="Du W."/>
            <person name="Huang Y."/>
        </authorList>
    </citation>
    <scope>NUCLEOTIDE SEQUENCE [LARGE SCALE GENOMIC DNA]</scope>
    <source>
        <strain evidence="7 8">IO3-P3-H5</strain>
    </source>
</reference>
<dbReference type="AlphaFoldDB" id="A0A2A2IK80"/>
<evidence type="ECO:0000256" key="6">
    <source>
        <dbReference type="SAM" id="MobiDB-lite"/>
    </source>
</evidence>
<gene>
    <name evidence="7" type="ORF">CIL05_00805</name>
</gene>
<accession>A0A2A2IK80</accession>
<keyword evidence="4" id="KW-0564">Palmitate</keyword>
<protein>
    <submittedName>
        <fullName evidence="7">ABC transporter substrate-binding protein</fullName>
    </submittedName>
</protein>
<evidence type="ECO:0000313" key="8">
    <source>
        <dbReference type="Proteomes" id="UP000218887"/>
    </source>
</evidence>
<dbReference type="Gene3D" id="3.40.190.10">
    <property type="entry name" value="Periplasmic binding protein-like II"/>
    <property type="match status" value="1"/>
</dbReference>
<keyword evidence="3" id="KW-0472">Membrane</keyword>
<evidence type="ECO:0000256" key="4">
    <source>
        <dbReference type="ARBA" id="ARBA00023139"/>
    </source>
</evidence>
<comment type="caution">
    <text evidence="7">The sequence shown here is derived from an EMBL/GenBank/DDBJ whole genome shotgun (WGS) entry which is preliminary data.</text>
</comment>
<dbReference type="Pfam" id="PF01547">
    <property type="entry name" value="SBP_bac_1"/>
    <property type="match status" value="1"/>
</dbReference>
<evidence type="ECO:0000256" key="3">
    <source>
        <dbReference type="ARBA" id="ARBA00023136"/>
    </source>
</evidence>
<dbReference type="SUPFAM" id="SSF53850">
    <property type="entry name" value="Periplasmic binding protein-like II"/>
    <property type="match status" value="1"/>
</dbReference>
<dbReference type="InterPro" id="IPR050490">
    <property type="entry name" value="Bact_solute-bd_prot1"/>
</dbReference>
<dbReference type="OrthoDB" id="94797at2"/>
<keyword evidence="2" id="KW-0732">Signal</keyword>
<organism evidence="7 8">
    <name type="scientific">Virgibacillus profundi</name>
    <dbReference type="NCBI Taxonomy" id="2024555"/>
    <lineage>
        <taxon>Bacteria</taxon>
        <taxon>Bacillati</taxon>
        <taxon>Bacillota</taxon>
        <taxon>Bacilli</taxon>
        <taxon>Bacillales</taxon>
        <taxon>Bacillaceae</taxon>
        <taxon>Virgibacillus</taxon>
    </lineage>
</organism>
<evidence type="ECO:0000256" key="1">
    <source>
        <dbReference type="ARBA" id="ARBA00022475"/>
    </source>
</evidence>
<proteinExistence type="predicted"/>
<feature type="region of interest" description="Disordered" evidence="6">
    <location>
        <begin position="24"/>
        <end position="51"/>
    </location>
</feature>
<evidence type="ECO:0000313" key="7">
    <source>
        <dbReference type="EMBL" id="PAV31674.1"/>
    </source>
</evidence>
<dbReference type="EMBL" id="NPOA01000001">
    <property type="protein sequence ID" value="PAV31674.1"/>
    <property type="molecule type" value="Genomic_DNA"/>
</dbReference>
<sequence>MLIFFLFVILVGLLVGCSIPGMGGGDEGDDTSSNESSEEASAETGGEVYENGLPKDQKVTLKYGFFEGGLGSAWVEYAIETFEEKHPNVTIEMLASPDISQILSTRISAGDDEEMFDLFNRDPSGGIVSLAQAGKLEPLDELWEQKLPDTDAIVKDMMMNGIYESVDRIDGVSYQVPTSASVGGLFFNKNLFEEYGWNQNPQTWDKFTALLEQIKSDGITPITFPGMYPSYHDWAFGDVESFEIADIKGNADEHIENYQNFEGEIFTNPATVERWERIYELGKKGYFHKGLPALSHTQSQMQVLQGDVAMVSTGSHVENEMKNAAPEDFEWGYMSVPFVDSPDQKNWVRQSTTNGHYIWAAKPDLNKDWAKEFILWMLTLDVQLAAAEDGGAMPVRNDFIDDSKRYDKLQSSSKSVLSYIDENNVQLVKAYRAIAISHPSYDQAFKLRDESISNIFLGKEDPIPLLEEIETLIQEAISAQ</sequence>
<evidence type="ECO:0000256" key="2">
    <source>
        <dbReference type="ARBA" id="ARBA00022729"/>
    </source>
</evidence>
<keyword evidence="1" id="KW-1003">Cell membrane</keyword>
<dbReference type="Proteomes" id="UP000218887">
    <property type="component" value="Unassembled WGS sequence"/>
</dbReference>
<dbReference type="PANTHER" id="PTHR43649">
    <property type="entry name" value="ARABINOSE-BINDING PROTEIN-RELATED"/>
    <property type="match status" value="1"/>
</dbReference>
<dbReference type="InterPro" id="IPR006059">
    <property type="entry name" value="SBP"/>
</dbReference>
<keyword evidence="8" id="KW-1185">Reference proteome</keyword>
<dbReference type="PANTHER" id="PTHR43649:SF33">
    <property type="entry name" value="POLYGALACTURONAN_RHAMNOGALACTURONAN-BINDING PROTEIN YTCQ"/>
    <property type="match status" value="1"/>
</dbReference>